<gene>
    <name evidence="7" type="primary">mraZ</name>
    <name evidence="9" type="ORF">EDE15_1462</name>
</gene>
<comment type="similarity">
    <text evidence="7">Belongs to the MraZ family.</text>
</comment>
<sequence>MFRGNHPTRVDEKGRLKLPAEFKRRVDELYGPQFFITSKDGRRAEIWPLKEWEKIEAQLARLSPMDPVRKKFLDVTNYYGQMVEMDAQGRLLLPQLLRESAKATGEVNVLGVQTMLEVVNAESFKAEMKGERDAVELTVSDLTALAEKTKVSE</sequence>
<evidence type="ECO:0000259" key="8">
    <source>
        <dbReference type="PROSITE" id="PS51740"/>
    </source>
</evidence>
<comment type="subunit">
    <text evidence="7">Forms oligomers.</text>
</comment>
<keyword evidence="10" id="KW-1185">Reference proteome</keyword>
<dbReference type="GO" id="GO:0003700">
    <property type="term" value="F:DNA-binding transcription factor activity"/>
    <property type="evidence" value="ECO:0007669"/>
    <property type="project" value="UniProtKB-UniRule"/>
</dbReference>
<dbReference type="InterPro" id="IPR038619">
    <property type="entry name" value="MraZ_sf"/>
</dbReference>
<dbReference type="Proteomes" id="UP000269669">
    <property type="component" value="Unassembled WGS sequence"/>
</dbReference>
<dbReference type="InterPro" id="IPR007159">
    <property type="entry name" value="SpoVT-AbrB_dom"/>
</dbReference>
<comment type="caution">
    <text evidence="9">The sequence shown here is derived from an EMBL/GenBank/DDBJ whole genome shotgun (WGS) entry which is preliminary data.</text>
</comment>
<evidence type="ECO:0000256" key="6">
    <source>
        <dbReference type="ARBA" id="ARBA00023163"/>
    </source>
</evidence>
<keyword evidence="4 7" id="KW-0805">Transcription regulation</keyword>
<dbReference type="Pfam" id="PF02381">
    <property type="entry name" value="MraZ"/>
    <property type="match status" value="2"/>
</dbReference>
<evidence type="ECO:0000256" key="1">
    <source>
        <dbReference type="ARBA" id="ARBA00013860"/>
    </source>
</evidence>
<dbReference type="RefSeq" id="WP_125484634.1">
    <property type="nucleotide sequence ID" value="NZ_RSDW01000001.1"/>
</dbReference>
<evidence type="ECO:0000256" key="4">
    <source>
        <dbReference type="ARBA" id="ARBA00023015"/>
    </source>
</evidence>
<dbReference type="EMBL" id="RSDW01000001">
    <property type="protein sequence ID" value="RSL15956.1"/>
    <property type="molecule type" value="Genomic_DNA"/>
</dbReference>
<dbReference type="SUPFAM" id="SSF89447">
    <property type="entry name" value="AbrB/MazE/MraZ-like"/>
    <property type="match status" value="1"/>
</dbReference>
<evidence type="ECO:0000256" key="5">
    <source>
        <dbReference type="ARBA" id="ARBA00023125"/>
    </source>
</evidence>
<dbReference type="InterPro" id="IPR035642">
    <property type="entry name" value="MraZ_N"/>
</dbReference>
<dbReference type="PROSITE" id="PS51740">
    <property type="entry name" value="SPOVT_ABRB"/>
    <property type="match status" value="1"/>
</dbReference>
<dbReference type="PANTHER" id="PTHR34701">
    <property type="entry name" value="TRANSCRIPTIONAL REGULATOR MRAZ"/>
    <property type="match status" value="1"/>
</dbReference>
<dbReference type="GO" id="GO:0000976">
    <property type="term" value="F:transcription cis-regulatory region binding"/>
    <property type="evidence" value="ECO:0007669"/>
    <property type="project" value="TreeGrafter"/>
</dbReference>
<dbReference type="GO" id="GO:0009295">
    <property type="term" value="C:nucleoid"/>
    <property type="evidence" value="ECO:0007669"/>
    <property type="project" value="UniProtKB-SubCell"/>
</dbReference>
<name>A0A3R9QGH2_9BACT</name>
<proteinExistence type="inferred from homology"/>
<keyword evidence="3" id="KW-0677">Repeat</keyword>
<evidence type="ECO:0000256" key="2">
    <source>
        <dbReference type="ARBA" id="ARBA00022490"/>
    </source>
</evidence>
<protein>
    <recommendedName>
        <fullName evidence="1 7">Transcriptional regulator MraZ</fullName>
    </recommendedName>
</protein>
<organism evidence="9 10">
    <name type="scientific">Edaphobacter aggregans</name>
    <dbReference type="NCBI Taxonomy" id="570835"/>
    <lineage>
        <taxon>Bacteria</taxon>
        <taxon>Pseudomonadati</taxon>
        <taxon>Acidobacteriota</taxon>
        <taxon>Terriglobia</taxon>
        <taxon>Terriglobales</taxon>
        <taxon>Acidobacteriaceae</taxon>
        <taxon>Edaphobacter</taxon>
    </lineage>
</organism>
<dbReference type="CDD" id="cd16320">
    <property type="entry name" value="MraZ_N"/>
    <property type="match status" value="1"/>
</dbReference>
<dbReference type="Gene3D" id="3.40.1550.20">
    <property type="entry name" value="Transcriptional regulator MraZ domain"/>
    <property type="match status" value="1"/>
</dbReference>
<evidence type="ECO:0000313" key="10">
    <source>
        <dbReference type="Proteomes" id="UP000269669"/>
    </source>
</evidence>
<dbReference type="PANTHER" id="PTHR34701:SF1">
    <property type="entry name" value="TRANSCRIPTIONAL REGULATOR MRAZ"/>
    <property type="match status" value="1"/>
</dbReference>
<keyword evidence="6 7" id="KW-0804">Transcription</keyword>
<accession>A0A3R9QGH2</accession>
<dbReference type="InterPro" id="IPR020603">
    <property type="entry name" value="MraZ_dom"/>
</dbReference>
<keyword evidence="2 7" id="KW-0963">Cytoplasm</keyword>
<evidence type="ECO:0000256" key="3">
    <source>
        <dbReference type="ARBA" id="ARBA00022737"/>
    </source>
</evidence>
<dbReference type="InterPro" id="IPR037914">
    <property type="entry name" value="SpoVT-AbrB_sf"/>
</dbReference>
<dbReference type="InterPro" id="IPR003444">
    <property type="entry name" value="MraZ"/>
</dbReference>
<evidence type="ECO:0000313" key="9">
    <source>
        <dbReference type="EMBL" id="RSL15956.1"/>
    </source>
</evidence>
<dbReference type="GO" id="GO:2000143">
    <property type="term" value="P:negative regulation of DNA-templated transcription initiation"/>
    <property type="evidence" value="ECO:0007669"/>
    <property type="project" value="TreeGrafter"/>
</dbReference>
<keyword evidence="5 7" id="KW-0238">DNA-binding</keyword>
<reference evidence="9 10" key="1">
    <citation type="submission" date="2018-12" db="EMBL/GenBank/DDBJ databases">
        <title>Sequencing of bacterial isolates from soil warming experiment in Harvard Forest, Massachusetts, USA.</title>
        <authorList>
            <person name="Deangelis K."/>
        </authorList>
    </citation>
    <scope>NUCLEOTIDE SEQUENCE [LARGE SCALE GENOMIC DNA]</scope>
    <source>
        <strain evidence="9 10">EB153</strain>
    </source>
</reference>
<feature type="domain" description="SpoVT-AbrB" evidence="8">
    <location>
        <begin position="5"/>
        <end position="51"/>
    </location>
</feature>
<dbReference type="GO" id="GO:0005737">
    <property type="term" value="C:cytoplasm"/>
    <property type="evidence" value="ECO:0007669"/>
    <property type="project" value="UniProtKB-UniRule"/>
</dbReference>
<evidence type="ECO:0000256" key="7">
    <source>
        <dbReference type="HAMAP-Rule" id="MF_01008"/>
    </source>
</evidence>
<dbReference type="OrthoDB" id="9807753at2"/>
<dbReference type="AlphaFoldDB" id="A0A3R9QGH2"/>
<dbReference type="CDD" id="cd16321">
    <property type="entry name" value="MraZ_C"/>
    <property type="match status" value="1"/>
</dbReference>
<dbReference type="HAMAP" id="MF_01008">
    <property type="entry name" value="MraZ"/>
    <property type="match status" value="1"/>
</dbReference>
<comment type="subcellular location">
    <subcellularLocation>
        <location evidence="7">Cytoplasm</location>
        <location evidence="7">Nucleoid</location>
    </subcellularLocation>
</comment>
<dbReference type="InterPro" id="IPR035644">
    <property type="entry name" value="MraZ_C"/>
</dbReference>